<dbReference type="AlphaFoldDB" id="A0ABD4TAZ4"/>
<keyword evidence="1" id="KW-0614">Plasmid</keyword>
<sequence length="85" mass="9507">MATFVGCLISKGQRPTDSETQVIQWLASQSHGIPLVHIQRALAADLSACEVLESIQSLWGRSLLEIEPDGFQLHRSLRGYLDRNF</sequence>
<evidence type="ECO:0000313" key="2">
    <source>
        <dbReference type="Proteomes" id="UP000031561"/>
    </source>
</evidence>
<comment type="caution">
    <text evidence="1">The sequence shown here is derived from an EMBL/GenBank/DDBJ whole genome shotgun (WGS) entry which is preliminary data.</text>
</comment>
<accession>A0ABD4TAZ4</accession>
<keyword evidence="2" id="KW-1185">Reference proteome</keyword>
<dbReference type="EMBL" id="JTHE03000117">
    <property type="protein sequence ID" value="MCM1985250.1"/>
    <property type="molecule type" value="Genomic_DNA"/>
</dbReference>
<gene>
    <name evidence="1" type="ORF">QQ91_0020760</name>
</gene>
<protein>
    <recommendedName>
        <fullName evidence="3">DprA winged helix domain-containing protein</fullName>
    </recommendedName>
</protein>
<organism evidence="1 2">
    <name type="scientific">Lyngbya confervoides BDU141951</name>
    <dbReference type="NCBI Taxonomy" id="1574623"/>
    <lineage>
        <taxon>Bacteria</taxon>
        <taxon>Bacillati</taxon>
        <taxon>Cyanobacteriota</taxon>
        <taxon>Cyanophyceae</taxon>
        <taxon>Oscillatoriophycideae</taxon>
        <taxon>Oscillatoriales</taxon>
        <taxon>Microcoleaceae</taxon>
        <taxon>Lyngbya</taxon>
    </lineage>
</organism>
<proteinExistence type="predicted"/>
<geneLocation type="plasmid" evidence="1">
    <name>unnamed8</name>
</geneLocation>
<evidence type="ECO:0000313" key="1">
    <source>
        <dbReference type="EMBL" id="MCM1985250.1"/>
    </source>
</evidence>
<dbReference type="RefSeq" id="WP_166283600.1">
    <property type="nucleotide sequence ID" value="NZ_JTHE03000117.1"/>
</dbReference>
<name>A0ABD4TAZ4_9CYAN</name>
<dbReference type="Proteomes" id="UP000031561">
    <property type="component" value="Unassembled WGS sequence"/>
</dbReference>
<evidence type="ECO:0008006" key="3">
    <source>
        <dbReference type="Google" id="ProtNLM"/>
    </source>
</evidence>
<reference evidence="1 2" key="1">
    <citation type="journal article" date="2015" name="Genome Announc.">
        <title>Draft Genome Sequence of Filamentous Marine Cyanobacterium Lyngbya confervoides Strain BDU141951.</title>
        <authorList>
            <person name="Chandrababunaidu M.M."/>
            <person name="Sen D."/>
            <person name="Tripathy S."/>
        </authorList>
    </citation>
    <scope>NUCLEOTIDE SEQUENCE [LARGE SCALE GENOMIC DNA]</scope>
    <source>
        <strain evidence="1 2">BDU141951</strain>
    </source>
</reference>